<dbReference type="InterPro" id="IPR001611">
    <property type="entry name" value="Leu-rich_rpt"/>
</dbReference>
<evidence type="ECO:0000256" key="5">
    <source>
        <dbReference type="ARBA" id="ARBA00022737"/>
    </source>
</evidence>
<sequence>MNSGVIPNCLDNITTLTWDFGDKEFKSYPWVDADIYVKGIIFLYTTRLLEFVRTIDMSCNNLTGTIPSQMMKLTALRVLNLSHNLLTGQLPATLSNLQNMESLDLSNNKLIGPIPENVTDLLSLEVFNDSFNNLSGPLPGERQITTFIASSYWGNPGLCGQPSEKKCEELRETHQGETNKKPNLHPNMAFISISILVNIFHRLVGIV</sequence>
<dbReference type="Pfam" id="PF13855">
    <property type="entry name" value="LRR_8"/>
    <property type="match status" value="1"/>
</dbReference>
<dbReference type="FunFam" id="3.80.10.10:FF:000111">
    <property type="entry name" value="LRR receptor-like serine/threonine-protein kinase ERECTA"/>
    <property type="match status" value="1"/>
</dbReference>
<evidence type="ECO:0000256" key="1">
    <source>
        <dbReference type="ARBA" id="ARBA00004167"/>
    </source>
</evidence>
<dbReference type="PANTHER" id="PTHR48062">
    <property type="entry name" value="RECEPTOR-LIKE PROTEIN 14"/>
    <property type="match status" value="1"/>
</dbReference>
<dbReference type="PRINTS" id="PR00019">
    <property type="entry name" value="LEURICHRPT"/>
</dbReference>
<comment type="similarity">
    <text evidence="2">Belongs to the RLP family.</text>
</comment>
<dbReference type="SUPFAM" id="SSF52058">
    <property type="entry name" value="L domain-like"/>
    <property type="match status" value="1"/>
</dbReference>
<dbReference type="Gene3D" id="3.80.10.10">
    <property type="entry name" value="Ribonuclease Inhibitor"/>
    <property type="match status" value="1"/>
</dbReference>
<evidence type="ECO:0000256" key="4">
    <source>
        <dbReference type="ARBA" id="ARBA00022692"/>
    </source>
</evidence>
<proteinExistence type="inferred from homology"/>
<reference evidence="9" key="1">
    <citation type="submission" date="2018-02" db="EMBL/GenBank/DDBJ databases">
        <title>Rhizophora mucronata_Transcriptome.</title>
        <authorList>
            <person name="Meera S.P."/>
            <person name="Sreeshan A."/>
            <person name="Augustine A."/>
        </authorList>
    </citation>
    <scope>NUCLEOTIDE SEQUENCE</scope>
    <source>
        <tissue evidence="9">Leaf</tissue>
    </source>
</reference>
<keyword evidence="7" id="KW-0472">Membrane</keyword>
<dbReference type="GO" id="GO:0016020">
    <property type="term" value="C:membrane"/>
    <property type="evidence" value="ECO:0007669"/>
    <property type="project" value="UniProtKB-SubCell"/>
</dbReference>
<evidence type="ECO:0000256" key="3">
    <source>
        <dbReference type="ARBA" id="ARBA00022614"/>
    </source>
</evidence>
<keyword evidence="3" id="KW-0433">Leucine-rich repeat</keyword>
<accession>A0A2P2IMU1</accession>
<dbReference type="InterPro" id="IPR051502">
    <property type="entry name" value="RLP_Defense_Trigger"/>
</dbReference>
<organism evidence="9">
    <name type="scientific">Rhizophora mucronata</name>
    <name type="common">Asiatic mangrove</name>
    <dbReference type="NCBI Taxonomy" id="61149"/>
    <lineage>
        <taxon>Eukaryota</taxon>
        <taxon>Viridiplantae</taxon>
        <taxon>Streptophyta</taxon>
        <taxon>Embryophyta</taxon>
        <taxon>Tracheophyta</taxon>
        <taxon>Spermatophyta</taxon>
        <taxon>Magnoliopsida</taxon>
        <taxon>eudicotyledons</taxon>
        <taxon>Gunneridae</taxon>
        <taxon>Pentapetalae</taxon>
        <taxon>rosids</taxon>
        <taxon>fabids</taxon>
        <taxon>Malpighiales</taxon>
        <taxon>Rhizophoraceae</taxon>
        <taxon>Rhizophora</taxon>
    </lineage>
</organism>
<evidence type="ECO:0000256" key="6">
    <source>
        <dbReference type="ARBA" id="ARBA00022989"/>
    </source>
</evidence>
<protein>
    <submittedName>
        <fullName evidence="9">Uncharacterized protein</fullName>
    </submittedName>
</protein>
<dbReference type="InterPro" id="IPR032675">
    <property type="entry name" value="LRR_dom_sf"/>
</dbReference>
<keyword evidence="8" id="KW-0325">Glycoprotein</keyword>
<evidence type="ECO:0000256" key="8">
    <source>
        <dbReference type="ARBA" id="ARBA00023180"/>
    </source>
</evidence>
<dbReference type="EMBL" id="GGEC01002064">
    <property type="protein sequence ID" value="MBW82547.1"/>
    <property type="molecule type" value="Transcribed_RNA"/>
</dbReference>
<dbReference type="AlphaFoldDB" id="A0A2P2IMU1"/>
<comment type="subcellular location">
    <subcellularLocation>
        <location evidence="1">Membrane</location>
        <topology evidence="1">Single-pass membrane protein</topology>
    </subcellularLocation>
</comment>
<keyword evidence="6" id="KW-1133">Transmembrane helix</keyword>
<keyword evidence="5" id="KW-0677">Repeat</keyword>
<keyword evidence="4" id="KW-0812">Transmembrane</keyword>
<evidence type="ECO:0000256" key="7">
    <source>
        <dbReference type="ARBA" id="ARBA00023136"/>
    </source>
</evidence>
<name>A0A2P2IMU1_RHIMU</name>
<evidence type="ECO:0000256" key="2">
    <source>
        <dbReference type="ARBA" id="ARBA00009592"/>
    </source>
</evidence>
<evidence type="ECO:0000313" key="9">
    <source>
        <dbReference type="EMBL" id="MBW82547.1"/>
    </source>
</evidence>
<dbReference type="PANTHER" id="PTHR48062:SF39">
    <property type="entry name" value="LEUCINE-RICH REPEAT-CONTAINING N-TERMINAL PLANT-TYPE DOMAIN-CONTAINING PROTEIN"/>
    <property type="match status" value="1"/>
</dbReference>